<evidence type="ECO:0000313" key="4">
    <source>
        <dbReference type="Proteomes" id="UP001187192"/>
    </source>
</evidence>
<keyword evidence="4" id="KW-1185">Reference proteome</keyword>
<accession>A0AA87Z743</accession>
<gene>
    <name evidence="2" type="ORF">TIFTF001_049637</name>
    <name evidence="3" type="ORF">TIFTF001_049640</name>
</gene>
<evidence type="ECO:0000256" key="1">
    <source>
        <dbReference type="SAM" id="MobiDB-lite"/>
    </source>
</evidence>
<evidence type="ECO:0000313" key="2">
    <source>
        <dbReference type="EMBL" id="GMN30798.1"/>
    </source>
</evidence>
<comment type="caution">
    <text evidence="2">The sequence shown here is derived from an EMBL/GenBank/DDBJ whole genome shotgun (WGS) entry which is preliminary data.</text>
</comment>
<name>A0AA87Z743_FICCA</name>
<dbReference type="EMBL" id="BTGU01007314">
    <property type="protein sequence ID" value="GMN30798.1"/>
    <property type="molecule type" value="Genomic_DNA"/>
</dbReference>
<feature type="compositionally biased region" description="Polar residues" evidence="1">
    <location>
        <begin position="11"/>
        <end position="31"/>
    </location>
</feature>
<sequence>MSKPIIKVDSPRNQRAISESNSPQVVSSTSGANDENAFVLERGQSTAQVVVISLGLDRQLADRIWASGYINMSGTQAIWYSSRSSSSSTLSSPDSKRSSFTLFANCGASGAGYLS</sequence>
<protein>
    <submittedName>
        <fullName evidence="2">Uncharacterized protein</fullName>
    </submittedName>
</protein>
<organism evidence="2 4">
    <name type="scientific">Ficus carica</name>
    <name type="common">Common fig</name>
    <dbReference type="NCBI Taxonomy" id="3494"/>
    <lineage>
        <taxon>Eukaryota</taxon>
        <taxon>Viridiplantae</taxon>
        <taxon>Streptophyta</taxon>
        <taxon>Embryophyta</taxon>
        <taxon>Tracheophyta</taxon>
        <taxon>Spermatophyta</taxon>
        <taxon>Magnoliopsida</taxon>
        <taxon>eudicotyledons</taxon>
        <taxon>Gunneridae</taxon>
        <taxon>Pentapetalae</taxon>
        <taxon>rosids</taxon>
        <taxon>fabids</taxon>
        <taxon>Rosales</taxon>
        <taxon>Moraceae</taxon>
        <taxon>Ficeae</taxon>
        <taxon>Ficus</taxon>
    </lineage>
</organism>
<feature type="region of interest" description="Disordered" evidence="1">
    <location>
        <begin position="1"/>
        <end position="31"/>
    </location>
</feature>
<evidence type="ECO:0000313" key="3">
    <source>
        <dbReference type="EMBL" id="GMN30819.1"/>
    </source>
</evidence>
<dbReference type="EMBL" id="BTGU01007315">
    <property type="protein sequence ID" value="GMN30819.1"/>
    <property type="molecule type" value="Genomic_DNA"/>
</dbReference>
<proteinExistence type="predicted"/>
<dbReference type="AlphaFoldDB" id="A0AA87Z743"/>
<reference evidence="2" key="1">
    <citation type="submission" date="2023-07" db="EMBL/GenBank/DDBJ databases">
        <title>draft genome sequence of fig (Ficus carica).</title>
        <authorList>
            <person name="Takahashi T."/>
            <person name="Nishimura K."/>
        </authorList>
    </citation>
    <scope>NUCLEOTIDE SEQUENCE</scope>
</reference>
<dbReference type="Proteomes" id="UP001187192">
    <property type="component" value="Unassembled WGS sequence"/>
</dbReference>